<proteinExistence type="predicted"/>
<feature type="compositionally biased region" description="Basic and acidic residues" evidence="1">
    <location>
        <begin position="28"/>
        <end position="42"/>
    </location>
</feature>
<evidence type="ECO:0000313" key="2">
    <source>
        <dbReference type="EMBL" id="OWM75478.1"/>
    </source>
</evidence>
<dbReference type="Proteomes" id="UP000197138">
    <property type="component" value="Unassembled WGS sequence"/>
</dbReference>
<feature type="region of interest" description="Disordered" evidence="1">
    <location>
        <begin position="28"/>
        <end position="101"/>
    </location>
</feature>
<sequence length="101" mass="11348">MQSRGALRSPAELLRAAREELWNFAGEQRGELQRKREVNEAGRRRKSSRQALSSALLHHGYSVPDLNDPPLQAPATERTPPSSGQDPVLDRGRDHHLAFED</sequence>
<comment type="caution">
    <text evidence="2">The sequence shown here is derived from an EMBL/GenBank/DDBJ whole genome shotgun (WGS) entry which is preliminary data.</text>
</comment>
<organism evidence="2 3">
    <name type="scientific">Punica granatum</name>
    <name type="common">Pomegranate</name>
    <dbReference type="NCBI Taxonomy" id="22663"/>
    <lineage>
        <taxon>Eukaryota</taxon>
        <taxon>Viridiplantae</taxon>
        <taxon>Streptophyta</taxon>
        <taxon>Embryophyta</taxon>
        <taxon>Tracheophyta</taxon>
        <taxon>Spermatophyta</taxon>
        <taxon>Magnoliopsida</taxon>
        <taxon>eudicotyledons</taxon>
        <taxon>Gunneridae</taxon>
        <taxon>Pentapetalae</taxon>
        <taxon>rosids</taxon>
        <taxon>malvids</taxon>
        <taxon>Myrtales</taxon>
        <taxon>Lythraceae</taxon>
        <taxon>Punica</taxon>
    </lineage>
</organism>
<name>A0A218WSN8_PUNGR</name>
<accession>A0A218WSN8</accession>
<evidence type="ECO:0000256" key="1">
    <source>
        <dbReference type="SAM" id="MobiDB-lite"/>
    </source>
</evidence>
<evidence type="ECO:0000313" key="3">
    <source>
        <dbReference type="Proteomes" id="UP000197138"/>
    </source>
</evidence>
<gene>
    <name evidence="2" type="ORF">CDL15_Pgr021642</name>
</gene>
<feature type="compositionally biased region" description="Basic and acidic residues" evidence="1">
    <location>
        <begin position="88"/>
        <end position="101"/>
    </location>
</feature>
<dbReference type="AlphaFoldDB" id="A0A218WSN8"/>
<reference evidence="3" key="1">
    <citation type="journal article" date="2017" name="Plant J.">
        <title>The pomegranate (Punica granatum L.) genome and the genomics of punicalagin biosynthesis.</title>
        <authorList>
            <person name="Qin G."/>
            <person name="Xu C."/>
            <person name="Ming R."/>
            <person name="Tang H."/>
            <person name="Guyot R."/>
            <person name="Kramer E.M."/>
            <person name="Hu Y."/>
            <person name="Yi X."/>
            <person name="Qi Y."/>
            <person name="Xu X."/>
            <person name="Gao Z."/>
            <person name="Pan H."/>
            <person name="Jian J."/>
            <person name="Tian Y."/>
            <person name="Yue Z."/>
            <person name="Xu Y."/>
        </authorList>
    </citation>
    <scope>NUCLEOTIDE SEQUENCE [LARGE SCALE GENOMIC DNA]</scope>
    <source>
        <strain evidence="3">cv. Dabenzi</strain>
    </source>
</reference>
<dbReference type="EMBL" id="MTKT01003240">
    <property type="protein sequence ID" value="OWM75478.1"/>
    <property type="molecule type" value="Genomic_DNA"/>
</dbReference>
<protein>
    <submittedName>
        <fullName evidence="2">Uncharacterized protein</fullName>
    </submittedName>
</protein>